<feature type="transmembrane region" description="Helical" evidence="12">
    <location>
        <begin position="143"/>
        <end position="163"/>
    </location>
</feature>
<dbReference type="InterPro" id="IPR018113">
    <property type="entry name" value="PTrfase_EIIB_Cys"/>
</dbReference>
<feature type="transmembrane region" description="Helical" evidence="12">
    <location>
        <begin position="175"/>
        <end position="193"/>
    </location>
</feature>
<organism evidence="16 17">
    <name type="scientific">Listeria ivanovii (strain ATCC BAA-678 / PAM 55)</name>
    <dbReference type="NCBI Taxonomy" id="881621"/>
    <lineage>
        <taxon>Bacteria</taxon>
        <taxon>Bacillati</taxon>
        <taxon>Bacillota</taxon>
        <taxon>Bacilli</taxon>
        <taxon>Bacillales</taxon>
        <taxon>Listeriaceae</taxon>
        <taxon>Listeria</taxon>
    </lineage>
</organism>
<evidence type="ECO:0000256" key="4">
    <source>
        <dbReference type="ARBA" id="ARBA00022597"/>
    </source>
</evidence>
<dbReference type="SUPFAM" id="SSF51261">
    <property type="entry name" value="Duplicated hybrid motif"/>
    <property type="match status" value="1"/>
</dbReference>
<dbReference type="InterPro" id="IPR001996">
    <property type="entry name" value="PTS_IIB_1"/>
</dbReference>
<comment type="subcellular location">
    <subcellularLocation>
        <location evidence="1">Cell membrane</location>
        <topology evidence="1">Multi-pass membrane protein</topology>
    </subcellularLocation>
</comment>
<dbReference type="RefSeq" id="WP_014091813.1">
    <property type="nucleotide sequence ID" value="NC_016011.1"/>
</dbReference>
<dbReference type="eggNOG" id="COG2190">
    <property type="taxonomic scope" value="Bacteria"/>
</dbReference>
<dbReference type="InterPro" id="IPR011297">
    <property type="entry name" value="PTS_IIABC_b_glu"/>
</dbReference>
<feature type="transmembrane region" description="Helical" evidence="12">
    <location>
        <begin position="302"/>
        <end position="321"/>
    </location>
</feature>
<dbReference type="FunFam" id="2.70.70.10:FF:000001">
    <property type="entry name" value="PTS system glucose-specific IIA component"/>
    <property type="match status" value="1"/>
</dbReference>
<dbReference type="Pfam" id="PF02378">
    <property type="entry name" value="PTS_EIIC"/>
    <property type="match status" value="1"/>
</dbReference>
<keyword evidence="9 12" id="KW-1133">Transmembrane helix</keyword>
<evidence type="ECO:0000313" key="17">
    <source>
        <dbReference type="Proteomes" id="UP000001286"/>
    </source>
</evidence>
<dbReference type="InterPro" id="IPR050558">
    <property type="entry name" value="PTS_Sugar-Specific_Components"/>
</dbReference>
<dbReference type="SUPFAM" id="SSF55604">
    <property type="entry name" value="Glucose permease domain IIB"/>
    <property type="match status" value="1"/>
</dbReference>
<keyword evidence="6" id="KW-0598">Phosphotransferase system</keyword>
<evidence type="ECO:0000256" key="6">
    <source>
        <dbReference type="ARBA" id="ARBA00022683"/>
    </source>
</evidence>
<keyword evidence="10 12" id="KW-0472">Membrane</keyword>
<dbReference type="PROSITE" id="PS51093">
    <property type="entry name" value="PTS_EIIA_TYPE_1"/>
    <property type="match status" value="1"/>
</dbReference>
<evidence type="ECO:0000313" key="16">
    <source>
        <dbReference type="EMBL" id="CBW84751.1"/>
    </source>
</evidence>
<feature type="domain" description="PTS EIIA type-1" evidence="13">
    <location>
        <begin position="490"/>
        <end position="594"/>
    </location>
</feature>
<dbReference type="Pfam" id="PF00367">
    <property type="entry name" value="PTS_EIIB"/>
    <property type="match status" value="1"/>
</dbReference>
<dbReference type="FunFam" id="3.30.1360.60:FF:000001">
    <property type="entry name" value="PTS system glucose-specific IIBC component PtsG"/>
    <property type="match status" value="1"/>
</dbReference>
<keyword evidence="7 12" id="KW-0812">Transmembrane</keyword>
<dbReference type="OrthoDB" id="9769191at2"/>
<name>G2ZA73_LISIP</name>
<evidence type="ECO:0000259" key="13">
    <source>
        <dbReference type="PROSITE" id="PS51093"/>
    </source>
</evidence>
<dbReference type="GeneID" id="57075282"/>
<evidence type="ECO:0000256" key="10">
    <source>
        <dbReference type="ARBA" id="ARBA00023136"/>
    </source>
</evidence>
<dbReference type="HOGENOM" id="CLU_012312_2_1_9"/>
<dbReference type="Gene3D" id="3.30.1360.60">
    <property type="entry name" value="Glucose permease domain IIB"/>
    <property type="match status" value="1"/>
</dbReference>
<dbReference type="InterPro" id="IPR036878">
    <property type="entry name" value="Glu_permease_IIB"/>
</dbReference>
<keyword evidence="2" id="KW-0813">Transport</keyword>
<feature type="transmembrane region" description="Helical" evidence="12">
    <location>
        <begin position="327"/>
        <end position="348"/>
    </location>
</feature>
<keyword evidence="5" id="KW-0808">Transferase</keyword>
<dbReference type="NCBIfam" id="TIGR00830">
    <property type="entry name" value="PTBA"/>
    <property type="match status" value="1"/>
</dbReference>
<dbReference type="PROSITE" id="PS00371">
    <property type="entry name" value="PTS_EIIA_TYPE_1_HIS"/>
    <property type="match status" value="1"/>
</dbReference>
<sequence length="624" mass="66886">MNNQELAKAILALVGGEKNVSEVMHCYTRLRFHLNKIDLADKDKIEELPGVISVQIQSGQFQVVIGNKVSKVYKELIKLGNFKQGESAEIESDKKKGNIIGRFFEVISTIFTPIIPAIAGAGMLKGLLGLVTAFGWVEPTSGVITMLQIVSDCVFYFLPFFLAVSAARIFKTNEFIAVAVAGGMMYPIIIDGAKAIANGGPTGSDLFGLPVPFINYSSTVIPIILAVWILSYVYRWVDRWMPSSLGIVFTPTIVLMIIIPVQLIVIGPLGSYLGVWLAEGVTWLFAHGGILAGGLLGATRPLLVMVGMHYGLMPIAIQNIAVLGYDYLMPVFLMANMGQAAAALAVFLKTKNKDLKAIAAPSTIAGFLGITEPAMYGVNLKLKKPFIAGLIGSGIGGAFVTGCGVTGNAIVLPGLVSLPVFMGPKFIFLIIGMLLTITITIALTFFLKFDDKDTTAKPAKQTESKASSIEHETVLSPAIGTTVALKEVPDATFAEEIMGKGIAINPSVGEIYAPFSGEVVTFFKTGHALGMRSKEGVELLIHVGIDTVNLNGAHFHPKVKQGDQVQAGDLLLTFDIEEIKAAGYEIITPVIVTNTENYLDVIGVDENQPIKPGDWLIQIINKIS</sequence>
<dbReference type="GO" id="GO:0008982">
    <property type="term" value="F:protein-N(PI)-phosphohistidine-sugar phosphotransferase activity"/>
    <property type="evidence" value="ECO:0007669"/>
    <property type="project" value="InterPro"/>
</dbReference>
<dbReference type="PROSITE" id="PS51103">
    <property type="entry name" value="PTS_EIIC_TYPE_1"/>
    <property type="match status" value="1"/>
</dbReference>
<dbReference type="InterPro" id="IPR011055">
    <property type="entry name" value="Dup_hybrid_motif"/>
</dbReference>
<dbReference type="KEGG" id="liv:LIV_0273"/>
<evidence type="ECO:0000256" key="5">
    <source>
        <dbReference type="ARBA" id="ARBA00022679"/>
    </source>
</evidence>
<dbReference type="Gene3D" id="2.70.70.10">
    <property type="entry name" value="Glucose Permease (Domain IIA)"/>
    <property type="match status" value="1"/>
</dbReference>
<evidence type="ECO:0000256" key="12">
    <source>
        <dbReference type="SAM" id="Phobius"/>
    </source>
</evidence>
<evidence type="ECO:0000256" key="3">
    <source>
        <dbReference type="ARBA" id="ARBA00022475"/>
    </source>
</evidence>
<evidence type="ECO:0000256" key="7">
    <source>
        <dbReference type="ARBA" id="ARBA00022692"/>
    </source>
</evidence>
<gene>
    <name evidence="16" type="ordered locus">LIV_0273</name>
</gene>
<dbReference type="AlphaFoldDB" id="G2ZA73"/>
<feature type="transmembrane region" description="Helical" evidence="12">
    <location>
        <begin position="386"/>
        <end position="411"/>
    </location>
</feature>
<dbReference type="GO" id="GO:0015771">
    <property type="term" value="P:trehalose transport"/>
    <property type="evidence" value="ECO:0007669"/>
    <property type="project" value="TreeGrafter"/>
</dbReference>
<dbReference type="PANTHER" id="PTHR30175">
    <property type="entry name" value="PHOSPHOTRANSFERASE SYSTEM TRANSPORT PROTEIN"/>
    <property type="match status" value="1"/>
</dbReference>
<feature type="domain" description="PTS EIIB type-1" evidence="14">
    <location>
        <begin position="4"/>
        <end position="86"/>
    </location>
</feature>
<dbReference type="NCBIfam" id="TIGR01995">
    <property type="entry name" value="PTS-II-ABC-beta"/>
    <property type="match status" value="1"/>
</dbReference>
<evidence type="ECO:0000256" key="1">
    <source>
        <dbReference type="ARBA" id="ARBA00004651"/>
    </source>
</evidence>
<dbReference type="GO" id="GO:0016301">
    <property type="term" value="F:kinase activity"/>
    <property type="evidence" value="ECO:0007669"/>
    <property type="project" value="UniProtKB-KW"/>
</dbReference>
<accession>G2ZA73</accession>
<evidence type="ECO:0000256" key="8">
    <source>
        <dbReference type="ARBA" id="ARBA00022777"/>
    </source>
</evidence>
<feature type="transmembrane region" description="Helical" evidence="12">
    <location>
        <begin position="273"/>
        <end position="295"/>
    </location>
</feature>
<reference evidence="16 17" key="1">
    <citation type="journal article" date="2011" name="J. Bacteriol.">
        <title>Complete genome sequence of the animal pathogen Listeria ivanovii, which provides insights into host specificities and evolution of the genus Listeria.</title>
        <authorList>
            <person name="Buchrieser C."/>
            <person name="Rusniok C."/>
            <person name="Garrido P."/>
            <person name="Hain T."/>
            <person name="Scortti M."/>
            <person name="Lampidis R."/>
            <person name="Karst U."/>
            <person name="Chakraborty T."/>
            <person name="Cossart P."/>
            <person name="Kreft J."/>
            <person name="Vazquez-Boland J.A."/>
            <person name="Goebel W."/>
            <person name="Glaser P."/>
        </authorList>
    </citation>
    <scope>NUCLEOTIDE SEQUENCE [LARGE SCALE GENOMIC DNA]</scope>
    <source>
        <strain evidence="17">ATCC BAA-678 / PAM 55</strain>
    </source>
</reference>
<proteinExistence type="predicted"/>
<dbReference type="InterPro" id="IPR003352">
    <property type="entry name" value="PTS_EIIC"/>
</dbReference>
<feature type="transmembrane region" description="Helical" evidence="12">
    <location>
        <begin position="426"/>
        <end position="447"/>
    </location>
</feature>
<dbReference type="Pfam" id="PF00358">
    <property type="entry name" value="PTS_EIIA_1"/>
    <property type="match status" value="1"/>
</dbReference>
<dbReference type="PROSITE" id="PS51098">
    <property type="entry name" value="PTS_EIIB_TYPE_1"/>
    <property type="match status" value="1"/>
</dbReference>
<protein>
    <submittedName>
        <fullName evidence="16">Putative beta-glucoside-specific PTS system enzyme IIABC</fullName>
    </submittedName>
</protein>
<keyword evidence="8" id="KW-0418">Kinase</keyword>
<dbReference type="CDD" id="cd00212">
    <property type="entry name" value="PTS_IIB_glc"/>
    <property type="match status" value="1"/>
</dbReference>
<keyword evidence="4" id="KW-0762">Sugar transport</keyword>
<keyword evidence="3" id="KW-1003">Cell membrane</keyword>
<feature type="domain" description="PTS EIIC type-1" evidence="15">
    <location>
        <begin position="105"/>
        <end position="459"/>
    </location>
</feature>
<dbReference type="GO" id="GO:0005886">
    <property type="term" value="C:plasma membrane"/>
    <property type="evidence" value="ECO:0007669"/>
    <property type="project" value="UniProtKB-SubCell"/>
</dbReference>
<evidence type="ECO:0000259" key="14">
    <source>
        <dbReference type="PROSITE" id="PS51098"/>
    </source>
</evidence>
<feature type="transmembrane region" description="Helical" evidence="12">
    <location>
        <begin position="103"/>
        <end position="123"/>
    </location>
</feature>
<dbReference type="GO" id="GO:0090589">
    <property type="term" value="F:protein-phosphocysteine-trehalose phosphotransferase system transporter activity"/>
    <property type="evidence" value="ECO:0007669"/>
    <property type="project" value="TreeGrafter"/>
</dbReference>
<dbReference type="PANTHER" id="PTHR30175:SF1">
    <property type="entry name" value="PTS SYSTEM ARBUTIN-, CELLOBIOSE-, AND SALICIN-SPECIFIC EIIBC COMPONENT-RELATED"/>
    <property type="match status" value="1"/>
</dbReference>
<dbReference type="Proteomes" id="UP000001286">
    <property type="component" value="Chromosome"/>
</dbReference>
<dbReference type="EMBL" id="FR687253">
    <property type="protein sequence ID" value="CBW84751.1"/>
    <property type="molecule type" value="Genomic_DNA"/>
</dbReference>
<dbReference type="eggNOG" id="COG1263">
    <property type="taxonomic scope" value="Bacteria"/>
</dbReference>
<dbReference type="InterPro" id="IPR001127">
    <property type="entry name" value="PTS_EIIA_1_perm"/>
</dbReference>
<evidence type="ECO:0000256" key="11">
    <source>
        <dbReference type="PROSITE-ProRule" id="PRU00421"/>
    </source>
</evidence>
<feature type="active site" description="Phosphocysteine intermediate; for EIIB activity" evidence="11">
    <location>
        <position position="26"/>
    </location>
</feature>
<feature type="transmembrane region" description="Helical" evidence="12">
    <location>
        <begin position="213"/>
        <end position="233"/>
    </location>
</feature>
<evidence type="ECO:0000256" key="9">
    <source>
        <dbReference type="ARBA" id="ARBA00022989"/>
    </source>
</evidence>
<dbReference type="GO" id="GO:0009401">
    <property type="term" value="P:phosphoenolpyruvate-dependent sugar phosphotransferase system"/>
    <property type="evidence" value="ECO:0007669"/>
    <property type="project" value="UniProtKB-KW"/>
</dbReference>
<evidence type="ECO:0000259" key="15">
    <source>
        <dbReference type="PROSITE" id="PS51103"/>
    </source>
</evidence>
<evidence type="ECO:0000256" key="2">
    <source>
        <dbReference type="ARBA" id="ARBA00022448"/>
    </source>
</evidence>
<dbReference type="InterPro" id="IPR013013">
    <property type="entry name" value="PTS_EIIC_1"/>
</dbReference>
<feature type="transmembrane region" description="Helical" evidence="12">
    <location>
        <begin position="245"/>
        <end position="267"/>
    </location>
</feature>